<dbReference type="Proteomes" id="UP000186922">
    <property type="component" value="Unassembled WGS sequence"/>
</dbReference>
<evidence type="ECO:0000313" key="3">
    <source>
        <dbReference type="Proteomes" id="UP000186922"/>
    </source>
</evidence>
<keyword evidence="3" id="KW-1185">Reference proteome</keyword>
<organism evidence="2 3">
    <name type="scientific">Ramazzottius varieornatus</name>
    <name type="common">Water bear</name>
    <name type="synonym">Tardigrade</name>
    <dbReference type="NCBI Taxonomy" id="947166"/>
    <lineage>
        <taxon>Eukaryota</taxon>
        <taxon>Metazoa</taxon>
        <taxon>Ecdysozoa</taxon>
        <taxon>Tardigrada</taxon>
        <taxon>Eutardigrada</taxon>
        <taxon>Parachela</taxon>
        <taxon>Hypsibioidea</taxon>
        <taxon>Ramazzottiidae</taxon>
        <taxon>Ramazzottius</taxon>
    </lineage>
</organism>
<protein>
    <submittedName>
        <fullName evidence="2">Uncharacterized protein</fullName>
    </submittedName>
</protein>
<sequence length="60" mass="6566">MPPLQPNRAKQSSPQLQLGSSAPFVGATGKHNPKPRGPQFRLANTAAQDYLLERIKERGN</sequence>
<name>A0A1D1VLW9_RAMVA</name>
<comment type="caution">
    <text evidence="2">The sequence shown here is derived from an EMBL/GenBank/DDBJ whole genome shotgun (WGS) entry which is preliminary data.</text>
</comment>
<accession>A0A1D1VLW9</accession>
<evidence type="ECO:0000313" key="2">
    <source>
        <dbReference type="EMBL" id="GAV00748.1"/>
    </source>
</evidence>
<proteinExistence type="predicted"/>
<feature type="compositionally biased region" description="Polar residues" evidence="1">
    <location>
        <begin position="8"/>
        <end position="20"/>
    </location>
</feature>
<evidence type="ECO:0000256" key="1">
    <source>
        <dbReference type="SAM" id="MobiDB-lite"/>
    </source>
</evidence>
<reference evidence="2 3" key="1">
    <citation type="journal article" date="2016" name="Nat. Commun.">
        <title>Extremotolerant tardigrade genome and improved radiotolerance of human cultured cells by tardigrade-unique protein.</title>
        <authorList>
            <person name="Hashimoto T."/>
            <person name="Horikawa D.D."/>
            <person name="Saito Y."/>
            <person name="Kuwahara H."/>
            <person name="Kozuka-Hata H."/>
            <person name="Shin-I T."/>
            <person name="Minakuchi Y."/>
            <person name="Ohishi K."/>
            <person name="Motoyama A."/>
            <person name="Aizu T."/>
            <person name="Enomoto A."/>
            <person name="Kondo K."/>
            <person name="Tanaka S."/>
            <person name="Hara Y."/>
            <person name="Koshikawa S."/>
            <person name="Sagara H."/>
            <person name="Miura T."/>
            <person name="Yokobori S."/>
            <person name="Miyagawa K."/>
            <person name="Suzuki Y."/>
            <person name="Kubo T."/>
            <person name="Oyama M."/>
            <person name="Kohara Y."/>
            <person name="Fujiyama A."/>
            <person name="Arakawa K."/>
            <person name="Katayama T."/>
            <person name="Toyoda A."/>
            <person name="Kunieda T."/>
        </authorList>
    </citation>
    <scope>NUCLEOTIDE SEQUENCE [LARGE SCALE GENOMIC DNA]</scope>
    <source>
        <strain evidence="2 3">YOKOZUNA-1</strain>
    </source>
</reference>
<feature type="region of interest" description="Disordered" evidence="1">
    <location>
        <begin position="1"/>
        <end position="42"/>
    </location>
</feature>
<dbReference type="EMBL" id="BDGG01000006">
    <property type="protein sequence ID" value="GAV00748.1"/>
    <property type="molecule type" value="Genomic_DNA"/>
</dbReference>
<gene>
    <name evidence="2" type="primary">RvY_11550-1</name>
    <name evidence="2" type="synonym">RvY_11550.1</name>
    <name evidence="2" type="ORF">RvY_11550</name>
</gene>
<dbReference type="AlphaFoldDB" id="A0A1D1VLW9"/>